<dbReference type="Proteomes" id="UP000051587">
    <property type="component" value="Unassembled WGS sequence"/>
</dbReference>
<evidence type="ECO:0000313" key="7">
    <source>
        <dbReference type="Proteomes" id="UP000051587"/>
    </source>
</evidence>
<organism evidence="6 7">
    <name type="scientific">Thalassovita gelatinovora</name>
    <name type="common">Thalassobius gelatinovorus</name>
    <dbReference type="NCBI Taxonomy" id="53501"/>
    <lineage>
        <taxon>Bacteria</taxon>
        <taxon>Pseudomonadati</taxon>
        <taxon>Pseudomonadota</taxon>
        <taxon>Alphaproteobacteria</taxon>
        <taxon>Rhodobacterales</taxon>
        <taxon>Roseobacteraceae</taxon>
        <taxon>Thalassovita</taxon>
    </lineage>
</organism>
<gene>
    <name evidence="6" type="primary">intA_2</name>
    <name evidence="6" type="ORF">TG4357_03532</name>
</gene>
<dbReference type="InterPro" id="IPR010998">
    <property type="entry name" value="Integrase_recombinase_N"/>
</dbReference>
<proteinExistence type="inferred from homology"/>
<dbReference type="RefSeq" id="WP_082644191.1">
    <property type="nucleotide sequence ID" value="NZ_CYSA01000028.1"/>
</dbReference>
<keyword evidence="7" id="KW-1185">Reference proteome</keyword>
<dbReference type="EMBL" id="CYSA01000028">
    <property type="protein sequence ID" value="CUH68385.1"/>
    <property type="molecule type" value="Genomic_DNA"/>
</dbReference>
<dbReference type="AlphaFoldDB" id="A0A0P1G343"/>
<dbReference type="GO" id="GO:0015074">
    <property type="term" value="P:DNA integration"/>
    <property type="evidence" value="ECO:0007669"/>
    <property type="project" value="UniProtKB-KW"/>
</dbReference>
<protein>
    <submittedName>
        <fullName evidence="6">Prophage CP4-57 integrase</fullName>
    </submittedName>
</protein>
<dbReference type="STRING" id="53501.SAMN04488043_1209"/>
<dbReference type="Gene3D" id="1.10.150.130">
    <property type="match status" value="1"/>
</dbReference>
<dbReference type="PANTHER" id="PTHR30629:SF2">
    <property type="entry name" value="PROPHAGE INTEGRASE INTS-RELATED"/>
    <property type="match status" value="1"/>
</dbReference>
<sequence length="315" mass="35481">MRHSKRLTAAEVKSLDAGKYADGDGLWLVKRQDGGAQWTFRFTLWGRPRETGLGSLRHVSLREARLLAEEVRRQVRDGIDPIKARRIEQGKLRRVESTLGAIAVAAYEVHRKTLKNNGEDGKWFSPLRLYILPKLGRMPIAKIDQHDIKDTLQNAWIERHESARKALSRLMVVYQHAVALNHDVDLQIIEKAKVLLGKSAPQSRNIPAMDWAEVPSFYRTLGDTCAVELALRMLILTGVRSASVRNLKFEQIDGNIWTIPAENVKGRRGLTKPFDVPMSNEALHVGQLQSDDVAVFPLFSPSACSRQPGTERITV</sequence>
<feature type="domain" description="Integrase DNA-binding" evidence="4">
    <location>
        <begin position="7"/>
        <end position="86"/>
    </location>
</feature>
<comment type="similarity">
    <text evidence="1">Belongs to the 'phage' integrase family.</text>
</comment>
<evidence type="ECO:0000256" key="2">
    <source>
        <dbReference type="ARBA" id="ARBA00022908"/>
    </source>
</evidence>
<dbReference type="InterPro" id="IPR053876">
    <property type="entry name" value="Phage_int_M"/>
</dbReference>
<dbReference type="InterPro" id="IPR050808">
    <property type="entry name" value="Phage_Integrase"/>
</dbReference>
<dbReference type="PANTHER" id="PTHR30629">
    <property type="entry name" value="PROPHAGE INTEGRASE"/>
    <property type="match status" value="1"/>
</dbReference>
<dbReference type="SUPFAM" id="SSF56349">
    <property type="entry name" value="DNA breaking-rejoining enzymes"/>
    <property type="match status" value="1"/>
</dbReference>
<evidence type="ECO:0000313" key="6">
    <source>
        <dbReference type="EMBL" id="CUH68385.1"/>
    </source>
</evidence>
<dbReference type="GO" id="GO:0003677">
    <property type="term" value="F:DNA binding"/>
    <property type="evidence" value="ECO:0007669"/>
    <property type="project" value="UniProtKB-KW"/>
</dbReference>
<keyword evidence="3" id="KW-0238">DNA-binding</keyword>
<dbReference type="Pfam" id="PF22022">
    <property type="entry name" value="Phage_int_M"/>
    <property type="match status" value="1"/>
</dbReference>
<dbReference type="Gene3D" id="3.30.160.390">
    <property type="entry name" value="Integrase, DNA-binding domain"/>
    <property type="match status" value="1"/>
</dbReference>
<evidence type="ECO:0000259" key="5">
    <source>
        <dbReference type="Pfam" id="PF22022"/>
    </source>
</evidence>
<evidence type="ECO:0000256" key="3">
    <source>
        <dbReference type="ARBA" id="ARBA00023125"/>
    </source>
</evidence>
<dbReference type="InterPro" id="IPR038488">
    <property type="entry name" value="Integrase_DNA-bd_sf"/>
</dbReference>
<keyword evidence="2" id="KW-0229">DNA integration</keyword>
<dbReference type="OrthoDB" id="9795573at2"/>
<dbReference type="Pfam" id="PF13356">
    <property type="entry name" value="Arm-DNA-bind_3"/>
    <property type="match status" value="1"/>
</dbReference>
<evidence type="ECO:0000259" key="4">
    <source>
        <dbReference type="Pfam" id="PF13356"/>
    </source>
</evidence>
<evidence type="ECO:0000256" key="1">
    <source>
        <dbReference type="ARBA" id="ARBA00008857"/>
    </source>
</evidence>
<accession>A0A0P1G343</accession>
<dbReference type="InterPro" id="IPR025166">
    <property type="entry name" value="Integrase_DNA_bind_dom"/>
</dbReference>
<feature type="domain" description="Phage integrase central" evidence="5">
    <location>
        <begin position="102"/>
        <end position="180"/>
    </location>
</feature>
<name>A0A0P1G343_THAGE</name>
<reference evidence="6 7" key="1">
    <citation type="submission" date="2015-09" db="EMBL/GenBank/DDBJ databases">
        <authorList>
            <consortium name="Swine Surveillance"/>
        </authorList>
    </citation>
    <scope>NUCLEOTIDE SEQUENCE [LARGE SCALE GENOMIC DNA]</scope>
    <source>
        <strain evidence="6 7">CECT 4357</strain>
    </source>
</reference>
<dbReference type="InterPro" id="IPR011010">
    <property type="entry name" value="DNA_brk_join_enz"/>
</dbReference>